<dbReference type="PROSITE" id="PS50011">
    <property type="entry name" value="PROTEIN_KINASE_DOM"/>
    <property type="match status" value="1"/>
</dbReference>
<organism evidence="3 4">
    <name type="scientific">Pythium insidiosum</name>
    <name type="common">Pythiosis disease agent</name>
    <dbReference type="NCBI Taxonomy" id="114742"/>
    <lineage>
        <taxon>Eukaryota</taxon>
        <taxon>Sar</taxon>
        <taxon>Stramenopiles</taxon>
        <taxon>Oomycota</taxon>
        <taxon>Peronosporomycetes</taxon>
        <taxon>Pythiales</taxon>
        <taxon>Pythiaceae</taxon>
        <taxon>Pythium</taxon>
    </lineage>
</organism>
<dbReference type="PANTHER" id="PTHR44329:SF214">
    <property type="entry name" value="PROTEIN KINASE DOMAIN-CONTAINING PROTEIN"/>
    <property type="match status" value="1"/>
</dbReference>
<evidence type="ECO:0000259" key="2">
    <source>
        <dbReference type="PROSITE" id="PS50011"/>
    </source>
</evidence>
<dbReference type="InterPro" id="IPR000719">
    <property type="entry name" value="Prot_kinase_dom"/>
</dbReference>
<name>A0AAD5L9P2_PYTIN</name>
<dbReference type="GO" id="GO:0004674">
    <property type="term" value="F:protein serine/threonine kinase activity"/>
    <property type="evidence" value="ECO:0007669"/>
    <property type="project" value="TreeGrafter"/>
</dbReference>
<evidence type="ECO:0000256" key="1">
    <source>
        <dbReference type="SAM" id="Phobius"/>
    </source>
</evidence>
<dbReference type="PANTHER" id="PTHR44329">
    <property type="entry name" value="SERINE/THREONINE-PROTEIN KINASE TNNI3K-RELATED"/>
    <property type="match status" value="1"/>
</dbReference>
<keyword evidence="1" id="KW-1133">Transmembrane helix</keyword>
<dbReference type="InterPro" id="IPR008271">
    <property type="entry name" value="Ser/Thr_kinase_AS"/>
</dbReference>
<comment type="caution">
    <text evidence="3">The sequence shown here is derived from an EMBL/GenBank/DDBJ whole genome shotgun (WGS) entry which is preliminary data.</text>
</comment>
<dbReference type="Gene3D" id="3.30.200.20">
    <property type="entry name" value="Phosphorylase Kinase, domain 1"/>
    <property type="match status" value="1"/>
</dbReference>
<evidence type="ECO:0000313" key="3">
    <source>
        <dbReference type="EMBL" id="KAJ0391699.1"/>
    </source>
</evidence>
<feature type="domain" description="Protein kinase" evidence="2">
    <location>
        <begin position="418"/>
        <end position="694"/>
    </location>
</feature>
<reference evidence="3" key="1">
    <citation type="submission" date="2021-12" db="EMBL/GenBank/DDBJ databases">
        <title>Prjna785345.</title>
        <authorList>
            <person name="Rujirawat T."/>
            <person name="Krajaejun T."/>
        </authorList>
    </citation>
    <scope>NUCLEOTIDE SEQUENCE</scope>
    <source>
        <strain evidence="3">Pi057C3</strain>
    </source>
</reference>
<dbReference type="PROSITE" id="PS00108">
    <property type="entry name" value="PROTEIN_KINASE_ST"/>
    <property type="match status" value="1"/>
</dbReference>
<dbReference type="GO" id="GO:0005524">
    <property type="term" value="F:ATP binding"/>
    <property type="evidence" value="ECO:0007669"/>
    <property type="project" value="InterPro"/>
</dbReference>
<keyword evidence="1" id="KW-0472">Membrane</keyword>
<dbReference type="SMART" id="SM00220">
    <property type="entry name" value="S_TKc"/>
    <property type="match status" value="1"/>
</dbReference>
<dbReference type="InterPro" id="IPR051681">
    <property type="entry name" value="Ser/Thr_Kinases-Pseudokinases"/>
</dbReference>
<gene>
    <name evidence="3" type="ORF">P43SY_003780</name>
</gene>
<dbReference type="Pfam" id="PF19193">
    <property type="entry name" value="Tectonin"/>
    <property type="match status" value="1"/>
</dbReference>
<dbReference type="AlphaFoldDB" id="A0AAD5L9P2"/>
<dbReference type="InterPro" id="IPR006624">
    <property type="entry name" value="Beta-propeller_rpt_TECPR"/>
</dbReference>
<dbReference type="Gene3D" id="1.10.510.10">
    <property type="entry name" value="Transferase(Phosphotransferase) domain 1"/>
    <property type="match status" value="1"/>
</dbReference>
<protein>
    <recommendedName>
        <fullName evidence="2">Protein kinase domain-containing protein</fullName>
    </recommendedName>
</protein>
<dbReference type="Pfam" id="PF00069">
    <property type="entry name" value="Pkinase"/>
    <property type="match status" value="1"/>
</dbReference>
<accession>A0AAD5L9P2</accession>
<dbReference type="EMBL" id="JAKCXM010000886">
    <property type="protein sequence ID" value="KAJ0391699.1"/>
    <property type="molecule type" value="Genomic_DNA"/>
</dbReference>
<feature type="transmembrane region" description="Helical" evidence="1">
    <location>
        <begin position="391"/>
        <end position="411"/>
    </location>
</feature>
<dbReference type="Proteomes" id="UP001209570">
    <property type="component" value="Unassembled WGS sequence"/>
</dbReference>
<proteinExistence type="predicted"/>
<keyword evidence="4" id="KW-1185">Reference proteome</keyword>
<keyword evidence="1" id="KW-0812">Transmembrane</keyword>
<evidence type="ECO:0000313" key="4">
    <source>
        <dbReference type="Proteomes" id="UP001209570"/>
    </source>
</evidence>
<sequence length="702" mass="77234">MASYARVAHEGWTAISANASFEQVSTDGRRLCGVASDSHDAFCRGLTASEDQLWRWVASDVVSIAVQGDQAWTVDQYDWVRYRSLSGNSTWRRLEGWASAVATDGKQLCSLWTENFVFCSASNVTTQAPTWEDVQPTVALTFDVHEGELFAIHPNGSTSYLPDNASYPNSAGPYQSISSDGTFVCASKTKTDMVYCVEKSQETWYPIGGRLRQLVVREGRLYGVARNGTLWTTTLKASTFNDHAWTEEWQYLDKPLKSISPERSVIWGIDNDDEIVWSFANDTQAWRTVVRESKASYNVRVASDGKTVCVLETAGNAYCAKKDIFAEPDWVPLGTQLKDIGVANGTTFGIAATGGFLSLVTEEEAEDYETGPLPLPSSNGSQSEGGLSTGAMVAIVAGCVAVVTIIAFAVFRIPLRQIDFGDQISRGAFGDIFRGMYDNRVVAIKRLSVDRRRDLHEIAKLAQEARFLMRLQHERIVEFIGVAWNAPSDLCIVTEFLLGGDLLSWLQSYRAEGRPEGFSPEKIKIALHVAHALTYLHSLQPIVLHRDLKSKNILLTENGDAKLTDFGVSREMEDATMTAGVGSSLWMAPEIIQGERYDEKADVYSFGVVLSELDTNELPFARVRASSLGRSMSIDAERLPEVAILQLVTQGKVAPRFTGGEDSEMHALALACVSLDPKSRPSAAEALHRVHRVVMAAMDSDD</sequence>
<dbReference type="SUPFAM" id="SSF56112">
    <property type="entry name" value="Protein kinase-like (PK-like)"/>
    <property type="match status" value="1"/>
</dbReference>
<dbReference type="InterPro" id="IPR011009">
    <property type="entry name" value="Kinase-like_dom_sf"/>
</dbReference>